<feature type="compositionally biased region" description="Polar residues" evidence="1">
    <location>
        <begin position="51"/>
        <end position="61"/>
    </location>
</feature>
<accession>A0A3N6MBL3</accession>
<gene>
    <name evidence="2" type="ORF">EA472_07140</name>
</gene>
<reference evidence="2 3" key="1">
    <citation type="submission" date="2018-10" db="EMBL/GenBank/DDBJ databases">
        <title>Natrarchaeobius chitinivorans gen. nov., sp. nov., and Natrarchaeobius haloalkaliphilus sp. nov., alkaliphilic, chitin-utilizing haloarchaea from hypersaline alkaline lakes.</title>
        <authorList>
            <person name="Sorokin D.Y."/>
            <person name="Elcheninov A.G."/>
            <person name="Kostrikina N.A."/>
            <person name="Bale N.J."/>
            <person name="Sinninghe Damste J.S."/>
            <person name="Khijniak T.V."/>
            <person name="Kublanov I.V."/>
            <person name="Toshchakov S.V."/>
        </authorList>
    </citation>
    <scope>NUCLEOTIDE SEQUENCE [LARGE SCALE GENOMIC DNA]</scope>
    <source>
        <strain evidence="2 3">AArcht7</strain>
    </source>
</reference>
<evidence type="ECO:0000313" key="2">
    <source>
        <dbReference type="EMBL" id="RQH01224.1"/>
    </source>
</evidence>
<dbReference type="Proteomes" id="UP000281431">
    <property type="component" value="Unassembled WGS sequence"/>
</dbReference>
<evidence type="ECO:0000313" key="3">
    <source>
        <dbReference type="Proteomes" id="UP000281431"/>
    </source>
</evidence>
<feature type="region of interest" description="Disordered" evidence="1">
    <location>
        <begin position="1"/>
        <end position="61"/>
    </location>
</feature>
<dbReference type="EMBL" id="REFZ01000004">
    <property type="protein sequence ID" value="RQH01224.1"/>
    <property type="molecule type" value="Genomic_DNA"/>
</dbReference>
<keyword evidence="3" id="KW-1185">Reference proteome</keyword>
<feature type="compositionally biased region" description="Basic and acidic residues" evidence="1">
    <location>
        <begin position="15"/>
        <end position="46"/>
    </location>
</feature>
<organism evidence="2 3">
    <name type="scientific">Natrarchaeobius chitinivorans</name>
    <dbReference type="NCBI Taxonomy" id="1679083"/>
    <lineage>
        <taxon>Archaea</taxon>
        <taxon>Methanobacteriati</taxon>
        <taxon>Methanobacteriota</taxon>
        <taxon>Stenosarchaea group</taxon>
        <taxon>Halobacteria</taxon>
        <taxon>Halobacteriales</taxon>
        <taxon>Natrialbaceae</taxon>
        <taxon>Natrarchaeobius</taxon>
    </lineage>
</organism>
<name>A0A3N6MBL3_NATCH</name>
<sequence length="61" mass="6861">MLKLGPVSTSVRRSRSVDRNGGEDRPRDRPDRSTTDGSSNRDRSIRLPEPSISSSRIHSLR</sequence>
<dbReference type="AlphaFoldDB" id="A0A3N6MBL3"/>
<comment type="caution">
    <text evidence="2">The sequence shown here is derived from an EMBL/GenBank/DDBJ whole genome shotgun (WGS) entry which is preliminary data.</text>
</comment>
<evidence type="ECO:0000256" key="1">
    <source>
        <dbReference type="SAM" id="MobiDB-lite"/>
    </source>
</evidence>
<protein>
    <submittedName>
        <fullName evidence="2">Uncharacterized protein</fullName>
    </submittedName>
</protein>
<proteinExistence type="predicted"/>